<evidence type="ECO:0000313" key="2">
    <source>
        <dbReference type="EMBL" id="EQD59137.1"/>
    </source>
</evidence>
<sequence>MAEDLEYLRGKITELSGNLQNTDFILHGTVRKHYMKCGHKGCRCQRDPPELHGPYYDWTRRVDGKTKTVRLTEDQAKIIEQ</sequence>
<name>T1AP61_9ZZZZ</name>
<dbReference type="EMBL" id="AUZZ01002740">
    <property type="protein sequence ID" value="EQD59137.1"/>
    <property type="molecule type" value="Genomic_DNA"/>
</dbReference>
<accession>T1AP61</accession>
<comment type="caution">
    <text evidence="2">The sequence shown here is derived from an EMBL/GenBank/DDBJ whole genome shotgun (WGS) entry which is preliminary data.</text>
</comment>
<dbReference type="Pfam" id="PF20586">
    <property type="entry name" value="DUF6788"/>
    <property type="match status" value="1"/>
</dbReference>
<organism evidence="2">
    <name type="scientific">mine drainage metagenome</name>
    <dbReference type="NCBI Taxonomy" id="410659"/>
    <lineage>
        <taxon>unclassified sequences</taxon>
        <taxon>metagenomes</taxon>
        <taxon>ecological metagenomes</taxon>
    </lineage>
</organism>
<reference evidence="2" key="1">
    <citation type="submission" date="2013-08" db="EMBL/GenBank/DDBJ databases">
        <authorList>
            <person name="Mendez C."/>
            <person name="Richter M."/>
            <person name="Ferrer M."/>
            <person name="Sanchez J."/>
        </authorList>
    </citation>
    <scope>NUCLEOTIDE SEQUENCE</scope>
</reference>
<proteinExistence type="predicted"/>
<dbReference type="AlphaFoldDB" id="T1AP61"/>
<reference evidence="2" key="2">
    <citation type="journal article" date="2014" name="ISME J.">
        <title>Microbial stratification in low pH oxic and suboxic macroscopic growths along an acid mine drainage.</title>
        <authorList>
            <person name="Mendez-Garcia C."/>
            <person name="Mesa V."/>
            <person name="Sprenger R.R."/>
            <person name="Richter M."/>
            <person name="Diez M.S."/>
            <person name="Solano J."/>
            <person name="Bargiela R."/>
            <person name="Golyshina O.V."/>
            <person name="Manteca A."/>
            <person name="Ramos J.L."/>
            <person name="Gallego J.R."/>
            <person name="Llorente I."/>
            <person name="Martins Dos Santos V.A."/>
            <person name="Jensen O.N."/>
            <person name="Pelaez A.I."/>
            <person name="Sanchez J."/>
            <person name="Ferrer M."/>
        </authorList>
    </citation>
    <scope>NUCLEOTIDE SEQUENCE</scope>
</reference>
<protein>
    <recommendedName>
        <fullName evidence="1">DUF6788 domain-containing protein</fullName>
    </recommendedName>
</protein>
<gene>
    <name evidence="2" type="ORF">B2A_04094</name>
</gene>
<evidence type="ECO:0000259" key="1">
    <source>
        <dbReference type="Pfam" id="PF20586"/>
    </source>
</evidence>
<feature type="domain" description="DUF6788" evidence="1">
    <location>
        <begin position="8"/>
        <end position="76"/>
    </location>
</feature>
<dbReference type="InterPro" id="IPR046738">
    <property type="entry name" value="DUF6788"/>
</dbReference>